<evidence type="ECO:0000313" key="1">
    <source>
        <dbReference type="EMBL" id="SVA98472.1"/>
    </source>
</evidence>
<accession>A0A382ABL4</accession>
<dbReference type="EMBL" id="UINC01024574">
    <property type="protein sequence ID" value="SVA98472.1"/>
    <property type="molecule type" value="Genomic_DNA"/>
</dbReference>
<reference evidence="1" key="1">
    <citation type="submission" date="2018-05" db="EMBL/GenBank/DDBJ databases">
        <authorList>
            <person name="Lanie J.A."/>
            <person name="Ng W.-L."/>
            <person name="Kazmierczak K.M."/>
            <person name="Andrzejewski T.M."/>
            <person name="Davidsen T.M."/>
            <person name="Wayne K.J."/>
            <person name="Tettelin H."/>
            <person name="Glass J.I."/>
            <person name="Rusch D."/>
            <person name="Podicherti R."/>
            <person name="Tsui H.-C.T."/>
            <person name="Winkler M.E."/>
        </authorList>
    </citation>
    <scope>NUCLEOTIDE SEQUENCE</scope>
</reference>
<sequence>MLCRGGEEAVLRAWGTYPVVSARWTGEEETMQWAIPQHVIDEERADEMRMRRREQEQMEMYDDPYLNWSGHR</sequence>
<name>A0A382ABL4_9ZZZZ</name>
<proteinExistence type="predicted"/>
<dbReference type="AlphaFoldDB" id="A0A382ABL4"/>
<organism evidence="1">
    <name type="scientific">marine metagenome</name>
    <dbReference type="NCBI Taxonomy" id="408172"/>
    <lineage>
        <taxon>unclassified sequences</taxon>
        <taxon>metagenomes</taxon>
        <taxon>ecological metagenomes</taxon>
    </lineage>
</organism>
<protein>
    <submittedName>
        <fullName evidence="1">Uncharacterized protein</fullName>
    </submittedName>
</protein>
<gene>
    <name evidence="1" type="ORF">METZ01_LOCUS151326</name>
</gene>